<evidence type="ECO:0000313" key="3">
    <source>
        <dbReference type="Proteomes" id="UP000588051"/>
    </source>
</evidence>
<reference evidence="2 3" key="1">
    <citation type="submission" date="2020-06" db="EMBL/GenBank/DDBJ databases">
        <authorList>
            <person name="Qiu C."/>
            <person name="Liu Z."/>
        </authorList>
    </citation>
    <scope>NUCLEOTIDE SEQUENCE [LARGE SCALE GENOMIC DNA]</scope>
    <source>
        <strain evidence="2 3">EM 1</strain>
    </source>
</reference>
<keyword evidence="3" id="KW-1185">Reference proteome</keyword>
<evidence type="ECO:0000313" key="2">
    <source>
        <dbReference type="EMBL" id="NVO79501.1"/>
    </source>
</evidence>
<dbReference type="RefSeq" id="WP_176805228.1">
    <property type="nucleotide sequence ID" value="NZ_JABXYJ010000018.1"/>
</dbReference>
<dbReference type="Proteomes" id="UP000588051">
    <property type="component" value="Unassembled WGS sequence"/>
</dbReference>
<sequence length="194" mass="20306">MPGTSASQTTSNGSNNGSSNSTSSTSSSTSNGTSSSTSNGNGDDNDFCKKHPELNICKNSSVQGRCAQTSCDGDAITCAILRTQQQRDCEDHDDNDPQVKLGKQLLSGDDPLKDSLPNAENAQVVDLSGNIVNADGWGGGGQCFTDKTFSVSGRSFVLPLSSVCDYLLALRFAVMLMAALTSYKMVSGTILRDL</sequence>
<dbReference type="EMBL" id="JABXYJ010000018">
    <property type="protein sequence ID" value="NVO79501.1"/>
    <property type="molecule type" value="Genomic_DNA"/>
</dbReference>
<comment type="caution">
    <text evidence="2">The sequence shown here is derived from an EMBL/GenBank/DDBJ whole genome shotgun (WGS) entry which is preliminary data.</text>
</comment>
<gene>
    <name evidence="2" type="ORF">HV832_16915</name>
</gene>
<evidence type="ECO:0000256" key="1">
    <source>
        <dbReference type="SAM" id="MobiDB-lite"/>
    </source>
</evidence>
<accession>A0A850QIT8</accession>
<protein>
    <submittedName>
        <fullName evidence="2">Uncharacterized protein</fullName>
    </submittedName>
</protein>
<proteinExistence type="predicted"/>
<organism evidence="2 3">
    <name type="scientific">Undibacterium oligocarboniphilum</name>
    <dbReference type="NCBI Taxonomy" id="666702"/>
    <lineage>
        <taxon>Bacteria</taxon>
        <taxon>Pseudomonadati</taxon>
        <taxon>Pseudomonadota</taxon>
        <taxon>Betaproteobacteria</taxon>
        <taxon>Burkholderiales</taxon>
        <taxon>Oxalobacteraceae</taxon>
        <taxon>Undibacterium</taxon>
    </lineage>
</organism>
<name>A0A850QIT8_9BURK</name>
<dbReference type="NCBIfam" id="NF041109">
    <property type="entry name" value="VF_TspB_C_term"/>
    <property type="match status" value="1"/>
</dbReference>
<dbReference type="AlphaFoldDB" id="A0A850QIT8"/>
<feature type="region of interest" description="Disordered" evidence="1">
    <location>
        <begin position="1"/>
        <end position="44"/>
    </location>
</feature>
<feature type="compositionally biased region" description="Low complexity" evidence="1">
    <location>
        <begin position="1"/>
        <end position="42"/>
    </location>
</feature>